<keyword evidence="3" id="KW-1185">Reference proteome</keyword>
<dbReference type="Proteomes" id="UP001642540">
    <property type="component" value="Unassembled WGS sequence"/>
</dbReference>
<evidence type="ECO:0000313" key="2">
    <source>
        <dbReference type="EMBL" id="CAL8091346.1"/>
    </source>
</evidence>
<sequence length="425" mass="50077">MATITDYQRLMWQFFSYVTVCRFYVVRENGNFVIKKAGRIRQFIYHGIWINTLTKVTYLILAYRKLVPVEVHFLDQMGMWDWFLCFSQIIQEVHIWYGKYPLFEVLCANWKIQEQVFEKLGSPKHVETAILKNDRSLFRMHIFMVLQGVFAIVIQFNIAPKYAAQIYAIVPYDNWFLRIVFVLHEIMYVYHIWVHQVCSIMLCEVFAFSYTQIIREMTVVFQQLIHLGVKQQNLKKENKSESASETFMQQFIVKRRLEPDTKVPGTEYDIMTLLHDYQNMMLATTTFNKSVGVIMGGTMGSNYAQFVSDVFMMIQLLKEEETDMLAVIFYAGDACAGMAILFRMLIILSQLYPSSEEFLHVLKQYLTFQTPIKRYLLKYQRGFRIISANLGGYKTKAITVPKGINALMQWYINAAMWQRPADRMT</sequence>
<keyword evidence="1" id="KW-0812">Transmembrane</keyword>
<protein>
    <recommendedName>
        <fullName evidence="4">Odorant receptor</fullName>
    </recommendedName>
</protein>
<reference evidence="2 3" key="1">
    <citation type="submission" date="2024-08" db="EMBL/GenBank/DDBJ databases">
        <authorList>
            <person name="Cucini C."/>
            <person name="Frati F."/>
        </authorList>
    </citation>
    <scope>NUCLEOTIDE SEQUENCE [LARGE SCALE GENOMIC DNA]</scope>
</reference>
<feature type="transmembrane region" description="Helical" evidence="1">
    <location>
        <begin position="324"/>
        <end position="346"/>
    </location>
</feature>
<dbReference type="EMBL" id="CAXLJM020000024">
    <property type="protein sequence ID" value="CAL8091346.1"/>
    <property type="molecule type" value="Genomic_DNA"/>
</dbReference>
<evidence type="ECO:0000256" key="1">
    <source>
        <dbReference type="SAM" id="Phobius"/>
    </source>
</evidence>
<gene>
    <name evidence="2" type="ORF">ODALV1_LOCUS7912</name>
</gene>
<comment type="caution">
    <text evidence="2">The sequence shown here is derived from an EMBL/GenBank/DDBJ whole genome shotgun (WGS) entry which is preliminary data.</text>
</comment>
<evidence type="ECO:0000313" key="3">
    <source>
        <dbReference type="Proteomes" id="UP001642540"/>
    </source>
</evidence>
<feature type="transmembrane region" description="Helical" evidence="1">
    <location>
        <begin position="142"/>
        <end position="163"/>
    </location>
</feature>
<keyword evidence="1" id="KW-1133">Transmembrane helix</keyword>
<organism evidence="2 3">
    <name type="scientific">Orchesella dallaii</name>
    <dbReference type="NCBI Taxonomy" id="48710"/>
    <lineage>
        <taxon>Eukaryota</taxon>
        <taxon>Metazoa</taxon>
        <taxon>Ecdysozoa</taxon>
        <taxon>Arthropoda</taxon>
        <taxon>Hexapoda</taxon>
        <taxon>Collembola</taxon>
        <taxon>Entomobryomorpha</taxon>
        <taxon>Entomobryoidea</taxon>
        <taxon>Orchesellidae</taxon>
        <taxon>Orchesellinae</taxon>
        <taxon>Orchesella</taxon>
    </lineage>
</organism>
<name>A0ABP1QA26_9HEXA</name>
<accession>A0ABP1QA26</accession>
<proteinExistence type="predicted"/>
<evidence type="ECO:0008006" key="4">
    <source>
        <dbReference type="Google" id="ProtNLM"/>
    </source>
</evidence>
<keyword evidence="1" id="KW-0472">Membrane</keyword>